<dbReference type="GO" id="GO:0016459">
    <property type="term" value="C:myosin complex"/>
    <property type="evidence" value="ECO:0007669"/>
    <property type="project" value="UniProtKB-KW"/>
</dbReference>
<keyword evidence="1 6" id="KW-0547">Nucleotide-binding</keyword>
<sequence length="1205" mass="124982">MAAPAAADGDVAAPGARVWVPISETPAGAPPEDDDEALPFTLGVVQRRRPEDAAPPSPDMVLVSLVEGGDVSAKPVWVKPAALVPANPETLDGVDDVGALSHLNEPSLLRVVMARYAARSIYTRAGPVLVAINPFTKVAGLYDAATMRSYQSAAAAAAAAAERDGPALPPHLYQVAGAAYYDMAARGRSQSVVINGESGAGKTESAKIILSFFISAASAAGKGGGGGTTKVGEVLQAELDASNVLLEAFGNAKTTRNHNSSRFGKLLQLRFSPTGALTGGSISRFLLEKSRVVSPEADERSYHAPYQLASCCRARAGTPAADLAVRLGLRGAGTYRYLSAGGCLLVDGVDDAAEFEATNAALTAIYDGGGGDAAAGSAEAVWAVVAAVLTLGDIEFREPAEEEEGKGGGVAGGRAAAAPPLAGAPAGPPGSLELDGEGAVAALRLAARLLGCGDAELLTALNSRTISAGGEEMVICKKLPEARASRDALAKALYERLFDHIIFALNRSLAAVGQGSGRGAAAASSAGIGILDIFGSEIFATNGFEQLLINYANEKLQAHFTAAAITLLQAEYLREGIAVDRVEYTDNAATIALLEGKPLSVLAVLDDQCLQAGATDASLTAALHSSFDGHASYGTPRIASSEPSRNPLGLVSEPSRAPFAGTPRIGADRAFTICHFGGRVTYSVAGFLSKNKDALFAELPSTMRASASPFVAELFSEAAEQRRQQAPSGDGGAAAAGKPTATNVNEGPARRVSHSRRAGGGGGGSGGGGKKRATQFVSVGSQFRGSIASLVGTLGATQSHFVRCIKPNEVRGPFVLWPAVALAQLRCCAVLEAVRVSQAGFPTRIPFDELLSRYAMLRPRLPAAAGASGGGGGGGGAGKLRRRGTGERASAWVGGGGGGEEGGHSGQGSTAREEAAELLQLLQLAPDDYMLGKTVVFLRSGVLARCEAARARHLSKCFATVQARTRGRSARRNFHSVRSSAVLLQQTLRRRVKRREAARLAAEAAAAAAAAAEVPEDAELAGQAARLRAEVDALQAEAEPDWLSQAAIDVASVAGSVAGSARALSDDDSSVGDEEQLEEMRAELNEAIQDRDDFEEENYELQEKCGKYEEELDLLEEENAELRDALAVCQRDLSQAKEEQLALFLEVNELRARVAERDREMNQLLIVNSDMMMKLADEGFASPRDSKPSLKPAAVVRGAGSTFGQ</sequence>
<feature type="region of interest" description="Disordered" evidence="8">
    <location>
        <begin position="1180"/>
        <end position="1205"/>
    </location>
</feature>
<dbReference type="Pfam" id="PF00063">
    <property type="entry name" value="Myosin_head"/>
    <property type="match status" value="2"/>
</dbReference>
<evidence type="ECO:0000256" key="2">
    <source>
        <dbReference type="ARBA" id="ARBA00022840"/>
    </source>
</evidence>
<dbReference type="EnsemblProtists" id="EOD39780">
    <property type="protein sequence ID" value="EOD39780"/>
    <property type="gene ID" value="EMIHUDRAFT_108791"/>
</dbReference>
<dbReference type="Gene3D" id="1.20.5.4820">
    <property type="match status" value="1"/>
</dbReference>
<dbReference type="GO" id="GO:0005524">
    <property type="term" value="F:ATP binding"/>
    <property type="evidence" value="ECO:0007669"/>
    <property type="project" value="UniProtKB-UniRule"/>
</dbReference>
<comment type="similarity">
    <text evidence="6">Belongs to the TRAFAC class myosin-kinesin ATPase superfamily. Myosin family.</text>
</comment>
<dbReference type="PANTHER" id="PTHR13140:SF706">
    <property type="entry name" value="DILUTE CLASS UNCONVENTIONAL MYOSIN, ISOFORM C"/>
    <property type="match status" value="1"/>
</dbReference>
<evidence type="ECO:0000256" key="4">
    <source>
        <dbReference type="ARBA" id="ARBA00023175"/>
    </source>
</evidence>
<dbReference type="SUPFAM" id="SSF52540">
    <property type="entry name" value="P-loop containing nucleoside triphosphate hydrolases"/>
    <property type="match status" value="1"/>
</dbReference>
<evidence type="ECO:0000256" key="7">
    <source>
        <dbReference type="SAM" id="Coils"/>
    </source>
</evidence>
<dbReference type="PANTHER" id="PTHR13140">
    <property type="entry name" value="MYOSIN"/>
    <property type="match status" value="1"/>
</dbReference>
<reference evidence="11" key="1">
    <citation type="journal article" date="2013" name="Nature">
        <title>Pan genome of the phytoplankton Emiliania underpins its global distribution.</title>
        <authorList>
            <person name="Read B.A."/>
            <person name="Kegel J."/>
            <person name="Klute M.J."/>
            <person name="Kuo A."/>
            <person name="Lefebvre S.C."/>
            <person name="Maumus F."/>
            <person name="Mayer C."/>
            <person name="Miller J."/>
            <person name="Monier A."/>
            <person name="Salamov A."/>
            <person name="Young J."/>
            <person name="Aguilar M."/>
            <person name="Claverie J.M."/>
            <person name="Frickenhaus S."/>
            <person name="Gonzalez K."/>
            <person name="Herman E.K."/>
            <person name="Lin Y.C."/>
            <person name="Napier J."/>
            <person name="Ogata H."/>
            <person name="Sarno A.F."/>
            <person name="Shmutz J."/>
            <person name="Schroeder D."/>
            <person name="de Vargas C."/>
            <person name="Verret F."/>
            <person name="von Dassow P."/>
            <person name="Valentin K."/>
            <person name="Van de Peer Y."/>
            <person name="Wheeler G."/>
            <person name="Dacks J.B."/>
            <person name="Delwiche C.F."/>
            <person name="Dyhrman S.T."/>
            <person name="Glockner G."/>
            <person name="John U."/>
            <person name="Richards T."/>
            <person name="Worden A.Z."/>
            <person name="Zhang X."/>
            <person name="Grigoriev I.V."/>
            <person name="Allen A.E."/>
            <person name="Bidle K."/>
            <person name="Borodovsky M."/>
            <person name="Bowler C."/>
            <person name="Brownlee C."/>
            <person name="Cock J.M."/>
            <person name="Elias M."/>
            <person name="Gladyshev V.N."/>
            <person name="Groth M."/>
            <person name="Guda C."/>
            <person name="Hadaegh A."/>
            <person name="Iglesias-Rodriguez M.D."/>
            <person name="Jenkins J."/>
            <person name="Jones B.M."/>
            <person name="Lawson T."/>
            <person name="Leese F."/>
            <person name="Lindquist E."/>
            <person name="Lobanov A."/>
            <person name="Lomsadze A."/>
            <person name="Malik S.B."/>
            <person name="Marsh M.E."/>
            <person name="Mackinder L."/>
            <person name="Mock T."/>
            <person name="Mueller-Roeber B."/>
            <person name="Pagarete A."/>
            <person name="Parker M."/>
            <person name="Probert I."/>
            <person name="Quesneville H."/>
            <person name="Raines C."/>
            <person name="Rensing S.A."/>
            <person name="Riano-Pachon D.M."/>
            <person name="Richier S."/>
            <person name="Rokitta S."/>
            <person name="Shiraiwa Y."/>
            <person name="Soanes D.M."/>
            <person name="van der Giezen M."/>
            <person name="Wahlund T.M."/>
            <person name="Williams B."/>
            <person name="Wilson W."/>
            <person name="Wolfe G."/>
            <person name="Wurch L.L."/>
        </authorList>
    </citation>
    <scope>NUCLEOTIDE SEQUENCE</scope>
</reference>
<dbReference type="KEGG" id="ehx:EMIHUDRAFT_108791"/>
<dbReference type="AlphaFoldDB" id="A0A0D3KVJ5"/>
<dbReference type="Gene3D" id="3.40.850.10">
    <property type="entry name" value="Kinesin motor domain"/>
    <property type="match status" value="2"/>
</dbReference>
<dbReference type="PROSITE" id="PS50096">
    <property type="entry name" value="IQ"/>
    <property type="match status" value="1"/>
</dbReference>
<dbReference type="InterPro" id="IPR027417">
    <property type="entry name" value="P-loop_NTPase"/>
</dbReference>
<dbReference type="PRINTS" id="PR00193">
    <property type="entry name" value="MYOSINHEAVY"/>
</dbReference>
<keyword evidence="4 6" id="KW-0505">Motor protein</keyword>
<dbReference type="Gene3D" id="1.20.58.530">
    <property type="match status" value="1"/>
</dbReference>
<dbReference type="GeneID" id="17285049"/>
<dbReference type="STRING" id="2903.R1FL61"/>
<evidence type="ECO:0000313" key="10">
    <source>
        <dbReference type="EnsemblProtists" id="EOD39780"/>
    </source>
</evidence>
<dbReference type="GO" id="GO:0000146">
    <property type="term" value="F:microfilament motor activity"/>
    <property type="evidence" value="ECO:0007669"/>
    <property type="project" value="TreeGrafter"/>
</dbReference>
<feature type="region of interest" description="Actin-binding" evidence="6">
    <location>
        <begin position="787"/>
        <end position="809"/>
    </location>
</feature>
<dbReference type="InterPro" id="IPR036961">
    <property type="entry name" value="Kinesin_motor_dom_sf"/>
</dbReference>
<evidence type="ECO:0000256" key="6">
    <source>
        <dbReference type="PROSITE-ProRule" id="PRU00782"/>
    </source>
</evidence>
<keyword evidence="3 6" id="KW-0518">Myosin</keyword>
<proteinExistence type="inferred from homology"/>
<dbReference type="PaxDb" id="2903-EOD39780"/>
<feature type="region of interest" description="Disordered" evidence="8">
    <location>
        <begin position="719"/>
        <end position="771"/>
    </location>
</feature>
<dbReference type="Proteomes" id="UP000013827">
    <property type="component" value="Unassembled WGS sequence"/>
</dbReference>
<dbReference type="InterPro" id="IPR001609">
    <property type="entry name" value="Myosin_head_motor_dom-like"/>
</dbReference>
<dbReference type="eggNOG" id="KOG0160">
    <property type="taxonomic scope" value="Eukaryota"/>
</dbReference>
<keyword evidence="7" id="KW-0175">Coiled coil</keyword>
<dbReference type="CDD" id="cd00124">
    <property type="entry name" value="MYSc"/>
    <property type="match status" value="1"/>
</dbReference>
<organism evidence="10 11">
    <name type="scientific">Emiliania huxleyi (strain CCMP1516)</name>
    <dbReference type="NCBI Taxonomy" id="280463"/>
    <lineage>
        <taxon>Eukaryota</taxon>
        <taxon>Haptista</taxon>
        <taxon>Haptophyta</taxon>
        <taxon>Prymnesiophyceae</taxon>
        <taxon>Isochrysidales</taxon>
        <taxon>Noelaerhabdaceae</taxon>
        <taxon>Emiliania</taxon>
    </lineage>
</organism>
<feature type="domain" description="Myosin motor" evidence="9">
    <location>
        <begin position="92"/>
        <end position="951"/>
    </location>
</feature>
<evidence type="ECO:0000256" key="8">
    <source>
        <dbReference type="SAM" id="MobiDB-lite"/>
    </source>
</evidence>
<feature type="coiled-coil region" evidence="7">
    <location>
        <begin position="1070"/>
        <end position="1139"/>
    </location>
</feature>
<keyword evidence="5 6" id="KW-0009">Actin-binding</keyword>
<evidence type="ECO:0000256" key="3">
    <source>
        <dbReference type="ARBA" id="ARBA00023123"/>
    </source>
</evidence>
<dbReference type="OMA" id="KYQTFCT"/>
<dbReference type="PROSITE" id="PS51456">
    <property type="entry name" value="MYOSIN_MOTOR"/>
    <property type="match status" value="1"/>
</dbReference>
<keyword evidence="2 6" id="KW-0067">ATP-binding</keyword>
<dbReference type="Gene3D" id="1.20.120.720">
    <property type="entry name" value="Myosin VI head, motor domain, U50 subdomain"/>
    <property type="match status" value="1"/>
</dbReference>
<keyword evidence="11" id="KW-1185">Reference proteome</keyword>
<dbReference type="GO" id="GO:0005737">
    <property type="term" value="C:cytoplasm"/>
    <property type="evidence" value="ECO:0007669"/>
    <property type="project" value="TreeGrafter"/>
</dbReference>
<feature type="region of interest" description="Disordered" evidence="8">
    <location>
        <begin position="888"/>
        <end position="910"/>
    </location>
</feature>
<evidence type="ECO:0000256" key="1">
    <source>
        <dbReference type="ARBA" id="ARBA00022741"/>
    </source>
</evidence>
<feature type="binding site" evidence="6">
    <location>
        <begin position="196"/>
        <end position="203"/>
    </location>
    <ligand>
        <name>ATP</name>
        <dbReference type="ChEBI" id="CHEBI:30616"/>
    </ligand>
</feature>
<feature type="compositionally biased region" description="Gly residues" evidence="8">
    <location>
        <begin position="758"/>
        <end position="768"/>
    </location>
</feature>
<dbReference type="GO" id="GO:0016020">
    <property type="term" value="C:membrane"/>
    <property type="evidence" value="ECO:0007669"/>
    <property type="project" value="TreeGrafter"/>
</dbReference>
<evidence type="ECO:0000256" key="5">
    <source>
        <dbReference type="ARBA" id="ARBA00023203"/>
    </source>
</evidence>
<evidence type="ECO:0000259" key="9">
    <source>
        <dbReference type="PROSITE" id="PS51456"/>
    </source>
</evidence>
<dbReference type="RefSeq" id="XP_005792209.1">
    <property type="nucleotide sequence ID" value="XM_005792152.1"/>
</dbReference>
<dbReference type="GO" id="GO:0051015">
    <property type="term" value="F:actin filament binding"/>
    <property type="evidence" value="ECO:0007669"/>
    <property type="project" value="TreeGrafter"/>
</dbReference>
<dbReference type="SMART" id="SM00242">
    <property type="entry name" value="MYSc"/>
    <property type="match status" value="1"/>
</dbReference>
<accession>A0A0D3KVJ5</accession>
<dbReference type="GO" id="GO:0007015">
    <property type="term" value="P:actin filament organization"/>
    <property type="evidence" value="ECO:0007669"/>
    <property type="project" value="TreeGrafter"/>
</dbReference>
<evidence type="ECO:0000313" key="11">
    <source>
        <dbReference type="Proteomes" id="UP000013827"/>
    </source>
</evidence>
<name>A0A0D3KVJ5_EMIH1</name>
<reference evidence="10" key="2">
    <citation type="submission" date="2024-10" db="UniProtKB">
        <authorList>
            <consortium name="EnsemblProtists"/>
        </authorList>
    </citation>
    <scope>IDENTIFICATION</scope>
</reference>
<protein>
    <recommendedName>
        <fullName evidence="9">Myosin motor domain-containing protein</fullName>
    </recommendedName>
</protein>
<dbReference type="HOGENOM" id="CLU_000192_7_5_1"/>
<feature type="compositionally biased region" description="Gly residues" evidence="8">
    <location>
        <begin position="893"/>
        <end position="906"/>
    </location>
</feature>